<dbReference type="InterPro" id="IPR017956">
    <property type="entry name" value="AT_hook_DNA-bd_motif"/>
</dbReference>
<feature type="compositionally biased region" description="Low complexity" evidence="3">
    <location>
        <begin position="241"/>
        <end position="250"/>
    </location>
</feature>
<feature type="compositionally biased region" description="Basic and acidic residues" evidence="3">
    <location>
        <begin position="514"/>
        <end position="530"/>
    </location>
</feature>
<feature type="compositionally biased region" description="Low complexity" evidence="3">
    <location>
        <begin position="445"/>
        <end position="459"/>
    </location>
</feature>
<dbReference type="PANTHER" id="PTHR46771:SF5">
    <property type="entry name" value="DETERIN"/>
    <property type="match status" value="1"/>
</dbReference>
<protein>
    <submittedName>
        <fullName evidence="4">BIR-domain-containing protein</fullName>
    </submittedName>
</protein>
<feature type="compositionally biased region" description="Acidic residues" evidence="3">
    <location>
        <begin position="297"/>
        <end position="312"/>
    </location>
</feature>
<feature type="compositionally biased region" description="Basic residues" evidence="3">
    <location>
        <begin position="22"/>
        <end position="36"/>
    </location>
</feature>
<feature type="compositionally biased region" description="Low complexity" evidence="3">
    <location>
        <begin position="494"/>
        <end position="508"/>
    </location>
</feature>
<dbReference type="InterPro" id="IPR001370">
    <property type="entry name" value="BIR_rpt"/>
</dbReference>
<feature type="region of interest" description="Disordered" evidence="3">
    <location>
        <begin position="213"/>
        <end position="663"/>
    </location>
</feature>
<feature type="compositionally biased region" description="Basic residues" evidence="3">
    <location>
        <begin position="274"/>
        <end position="293"/>
    </location>
</feature>
<feature type="compositionally biased region" description="Polar residues" evidence="3">
    <location>
        <begin position="224"/>
        <end position="239"/>
    </location>
</feature>
<comment type="caution">
    <text evidence="4">The sequence shown here is derived from an EMBL/GenBank/DDBJ whole genome shotgun (WGS) entry which is preliminary data.</text>
</comment>
<feature type="compositionally biased region" description="Basic and acidic residues" evidence="3">
    <location>
        <begin position="551"/>
        <end position="565"/>
    </location>
</feature>
<dbReference type="Gene3D" id="1.10.1170.10">
    <property type="entry name" value="Inhibitor Of Apoptosis Protein (2mihbC-IAP-1), Chain A"/>
    <property type="match status" value="2"/>
</dbReference>
<feature type="compositionally biased region" description="Basic and acidic residues" evidence="3">
    <location>
        <begin position="403"/>
        <end position="421"/>
    </location>
</feature>
<feature type="compositionally biased region" description="Basic residues" evidence="3">
    <location>
        <begin position="472"/>
        <end position="493"/>
    </location>
</feature>
<gene>
    <name evidence="4" type="ORF">Tdes44962_MAKER05462</name>
</gene>
<dbReference type="Pfam" id="PF00653">
    <property type="entry name" value="BIR"/>
    <property type="match status" value="2"/>
</dbReference>
<dbReference type="SUPFAM" id="SSF57924">
    <property type="entry name" value="Inhibitor of apoptosis (IAP) repeat"/>
    <property type="match status" value="2"/>
</dbReference>
<dbReference type="PROSITE" id="PS50143">
    <property type="entry name" value="BIR_REPEAT_2"/>
    <property type="match status" value="2"/>
</dbReference>
<evidence type="ECO:0000256" key="1">
    <source>
        <dbReference type="ARBA" id="ARBA00022723"/>
    </source>
</evidence>
<dbReference type="PRINTS" id="PR00929">
    <property type="entry name" value="ATHOOK"/>
</dbReference>
<feature type="region of interest" description="Disordered" evidence="3">
    <location>
        <begin position="1"/>
        <end position="48"/>
    </location>
</feature>
<evidence type="ECO:0000256" key="2">
    <source>
        <dbReference type="ARBA" id="ARBA00022833"/>
    </source>
</evidence>
<evidence type="ECO:0000313" key="4">
    <source>
        <dbReference type="EMBL" id="KAH9817753.1"/>
    </source>
</evidence>
<dbReference type="EMBL" id="RIBY02002378">
    <property type="protein sequence ID" value="KAH9817753.1"/>
    <property type="molecule type" value="Genomic_DNA"/>
</dbReference>
<reference evidence="4 5" key="1">
    <citation type="journal article" date="2018" name="IMA Fungus">
        <title>IMA Genome-F 10: Nine draft genome sequences of Claviceps purpurea s.lat., including C. arundinis, C. humidiphila, and C. cf. spartinae, pseudomolecules for the pitch canker pathogen Fusarium circinatum, draft genome of Davidsoniella eucalypti, Grosmannia galeiformis, Quambalaria eucalypti, and Teratosphaeria destructans.</title>
        <authorList>
            <person name="Wingfield B.D."/>
            <person name="Liu M."/>
            <person name="Nguyen H.D."/>
            <person name="Lane F.A."/>
            <person name="Morgan S.W."/>
            <person name="De Vos L."/>
            <person name="Wilken P.M."/>
            <person name="Duong T.A."/>
            <person name="Aylward J."/>
            <person name="Coetzee M.P."/>
            <person name="Dadej K."/>
            <person name="De Beer Z.W."/>
            <person name="Findlay W."/>
            <person name="Havenga M."/>
            <person name="Kolarik M."/>
            <person name="Menzies J.G."/>
            <person name="Naidoo K."/>
            <person name="Pochopski O."/>
            <person name="Shoukouhi P."/>
            <person name="Santana Q.C."/>
            <person name="Seifert K.A."/>
            <person name="Soal N."/>
            <person name="Steenkamp E.T."/>
            <person name="Tatham C.T."/>
            <person name="van der Nest M.A."/>
            <person name="Wingfield M.J."/>
        </authorList>
    </citation>
    <scope>NUCLEOTIDE SEQUENCE [LARGE SCALE GENOMIC DNA]</scope>
    <source>
        <strain evidence="4">CMW44962</strain>
    </source>
</reference>
<dbReference type="PANTHER" id="PTHR46771">
    <property type="entry name" value="DETERIN"/>
    <property type="match status" value="1"/>
</dbReference>
<evidence type="ECO:0000256" key="3">
    <source>
        <dbReference type="SAM" id="MobiDB-lite"/>
    </source>
</evidence>
<dbReference type="CDD" id="cd00022">
    <property type="entry name" value="BIR"/>
    <property type="match status" value="2"/>
</dbReference>
<keyword evidence="1" id="KW-0479">Metal-binding</keyword>
<dbReference type="GO" id="GO:0003677">
    <property type="term" value="F:DNA binding"/>
    <property type="evidence" value="ECO:0007669"/>
    <property type="project" value="InterPro"/>
</dbReference>
<dbReference type="Proteomes" id="UP001138500">
    <property type="component" value="Unassembled WGS sequence"/>
</dbReference>
<dbReference type="SMART" id="SM00238">
    <property type="entry name" value="BIR"/>
    <property type="match status" value="2"/>
</dbReference>
<proteinExistence type="predicted"/>
<reference evidence="4 5" key="2">
    <citation type="journal article" date="2021" name="Curr. Genet.">
        <title>Genetic response to nitrogen starvation in the aggressive Eucalyptus foliar pathogen Teratosphaeria destructans.</title>
        <authorList>
            <person name="Havenga M."/>
            <person name="Wingfield B.D."/>
            <person name="Wingfield M.J."/>
            <person name="Dreyer L.L."/>
            <person name="Roets F."/>
            <person name="Aylward J."/>
        </authorList>
    </citation>
    <scope>NUCLEOTIDE SEQUENCE [LARGE SCALE GENOMIC DNA]</scope>
    <source>
        <strain evidence="4">CMW44962</strain>
    </source>
</reference>
<organism evidence="4 5">
    <name type="scientific">Teratosphaeria destructans</name>
    <dbReference type="NCBI Taxonomy" id="418781"/>
    <lineage>
        <taxon>Eukaryota</taxon>
        <taxon>Fungi</taxon>
        <taxon>Dikarya</taxon>
        <taxon>Ascomycota</taxon>
        <taxon>Pezizomycotina</taxon>
        <taxon>Dothideomycetes</taxon>
        <taxon>Dothideomycetidae</taxon>
        <taxon>Mycosphaerellales</taxon>
        <taxon>Teratosphaeriaceae</taxon>
        <taxon>Teratosphaeria</taxon>
    </lineage>
</organism>
<keyword evidence="2" id="KW-0862">Zinc</keyword>
<dbReference type="SMART" id="SM00384">
    <property type="entry name" value="AT_hook"/>
    <property type="match status" value="3"/>
</dbReference>
<dbReference type="GO" id="GO:0046872">
    <property type="term" value="F:metal ion binding"/>
    <property type="evidence" value="ECO:0007669"/>
    <property type="project" value="UniProtKB-KW"/>
</dbReference>
<keyword evidence="5" id="KW-1185">Reference proteome</keyword>
<name>A0A9W7SJV1_9PEZI</name>
<sequence>MAGSDDMRSYHARLQSFEQPHRLAKRRASSQGKGKKTAGTIEWPHESPSPDSLAHAGFFYRPAHDSVDNVQCFSCGVKLDGWEPQDDPLREHMNHITWCAWAISQSVKRAPGREDETRDPMSDEMVTARRGTFDTGEGWPHEGKRGWRCKTTQMVEAGWTMDPSPDMEDGVTCMYCSLSLDGWEPKDDPFQEHKRRSPDCRFFVLMERYHGTSAPVKTKKGRGRSSTASKASRMSTHSMLSVASEVPSVDVDVDVDEEGTRVDDSVMSTASTTRGKKKVGKKPASKAAKGKKRAAADDEPEPEYGVESELPAEEPAHATGRGGTRTSKLADSSMLEVKEETPPKKAGRPRKAKNKPEPEPEPGPELQTGPESRTSEAAAQLQEELEDSISQELPDGESTPHVVEPKRGTKRTSDGLKKEPELSVLDDFPAPPKPKRGRGRPSKQATEAQESVVESSAVVPLLDVSQSEAAVKPKKGTKGRKAPVKKGKAKKASSTRSSRATATETGPEPAEPEDLARDEAEIEAELERIASEQALLTEQEKLQEYEPTPSNRKEKHADAILHLEQELAGEAANMAEPSEALTNFVATVAEQRWPPPSSDHTRANQTPSPTGSDKENDPSSSFAEPLTAVKATAHTSPTKTTRVPLAPGTPTRAPLSPSKSLSRLTTSHPWIPIAIDDVLNASPWPSPGTLGDRLAVAAGALTSPEKRMTVEEWVSWRAEVGETELRRRCEALVGGFEREGVRALEALGGIGVVG</sequence>
<dbReference type="OrthoDB" id="2196114at2759"/>
<dbReference type="InterPro" id="IPR051190">
    <property type="entry name" value="Baculoviral_IAP"/>
</dbReference>
<evidence type="ECO:0000313" key="5">
    <source>
        <dbReference type="Proteomes" id="UP001138500"/>
    </source>
</evidence>
<accession>A0A9W7SJV1</accession>
<dbReference type="AlphaFoldDB" id="A0A9W7SJV1"/>